<dbReference type="RefSeq" id="WP_006381313.1">
    <property type="nucleotide sequence ID" value="NZ_AEJB01000508.1"/>
</dbReference>
<dbReference type="Pfam" id="PF14534">
    <property type="entry name" value="DUF4440"/>
    <property type="match status" value="1"/>
</dbReference>
<dbReference type="Proteomes" id="UP000010931">
    <property type="component" value="Unassembled WGS sequence"/>
</dbReference>
<evidence type="ECO:0000313" key="2">
    <source>
        <dbReference type="EMBL" id="ELP63701.1"/>
    </source>
</evidence>
<dbReference type="GeneID" id="97402387"/>
<dbReference type="AlphaFoldDB" id="L7EYD1"/>
<dbReference type="EMBL" id="AEJB01000508">
    <property type="protein sequence ID" value="ELP63701.1"/>
    <property type="molecule type" value="Genomic_DNA"/>
</dbReference>
<protein>
    <recommendedName>
        <fullName evidence="1">DUF4440 domain-containing protein</fullName>
    </recommendedName>
</protein>
<organism evidence="2 3">
    <name type="scientific">Streptomyces turgidiscabies (strain Car8)</name>
    <dbReference type="NCBI Taxonomy" id="698760"/>
    <lineage>
        <taxon>Bacteria</taxon>
        <taxon>Bacillati</taxon>
        <taxon>Actinomycetota</taxon>
        <taxon>Actinomycetes</taxon>
        <taxon>Kitasatosporales</taxon>
        <taxon>Streptomycetaceae</taxon>
        <taxon>Streptomyces</taxon>
    </lineage>
</organism>
<accession>L7EYD1</accession>
<comment type="caution">
    <text evidence="2">The sequence shown here is derived from an EMBL/GenBank/DDBJ whole genome shotgun (WGS) entry which is preliminary data.</text>
</comment>
<evidence type="ECO:0000259" key="1">
    <source>
        <dbReference type="Pfam" id="PF14534"/>
    </source>
</evidence>
<name>L7EYD1_STRT8</name>
<dbReference type="STRING" id="85558.T45_02674"/>
<evidence type="ECO:0000313" key="3">
    <source>
        <dbReference type="Proteomes" id="UP000010931"/>
    </source>
</evidence>
<keyword evidence="3" id="KW-1185">Reference proteome</keyword>
<dbReference type="InterPro" id="IPR027843">
    <property type="entry name" value="DUF4440"/>
</dbReference>
<proteinExistence type="predicted"/>
<gene>
    <name evidence="2" type="ORF">STRTUCAR8_08429</name>
</gene>
<reference evidence="2 3" key="1">
    <citation type="journal article" date="2011" name="Plasmid">
        <title>Streptomyces turgidiscabies Car8 contains a modular pathogenicity island that shares virulence genes with other actinobacterial plant pathogens.</title>
        <authorList>
            <person name="Huguet-Tapia J.C."/>
            <person name="Badger J.H."/>
            <person name="Loria R."/>
            <person name="Pettis G.S."/>
        </authorList>
    </citation>
    <scope>NUCLEOTIDE SEQUENCE [LARGE SCALE GENOMIC DNA]</scope>
    <source>
        <strain evidence="2 3">Car8</strain>
    </source>
</reference>
<dbReference type="InterPro" id="IPR032710">
    <property type="entry name" value="NTF2-like_dom_sf"/>
</dbReference>
<dbReference type="SUPFAM" id="SSF54427">
    <property type="entry name" value="NTF2-like"/>
    <property type="match status" value="1"/>
</dbReference>
<feature type="domain" description="DUF4440" evidence="1">
    <location>
        <begin position="18"/>
        <end position="119"/>
    </location>
</feature>
<sequence length="132" mass="14497">MSDGHHDGGRDPAVDAAIEAELWLLDPEVRASPELTGALLHPGFHEFGASGRHWDRASIIASLAATPEPGARPFAVSHLKGVRLAPDLVHLTFDTESNGRRAHRSSLWRRDTEGGDWLLYFHQATPFGDTDR</sequence>
<dbReference type="PATRIC" id="fig|698760.3.peg.7412"/>